<dbReference type="InterPro" id="IPR016032">
    <property type="entry name" value="Sig_transdc_resp-reg_C-effctor"/>
</dbReference>
<sequence length="65" mass="6753">MKTGEETAPAVLTVFELRVAELAATGTPATAIAETLGVSANAVAEQLRTIYRKLGPPRSVSRGGR</sequence>
<feature type="domain" description="HTH luxR-type" evidence="1">
    <location>
        <begin position="11"/>
        <end position="55"/>
    </location>
</feature>
<keyword evidence="3" id="KW-1185">Reference proteome</keyword>
<dbReference type="Proteomes" id="UP000581769">
    <property type="component" value="Unassembled WGS sequence"/>
</dbReference>
<keyword evidence="2" id="KW-0238">DNA-binding</keyword>
<accession>A0A840J6J3</accession>
<comment type="caution">
    <text evidence="2">The sequence shown here is derived from an EMBL/GenBank/DDBJ whole genome shotgun (WGS) entry which is preliminary data.</text>
</comment>
<dbReference type="Pfam" id="PF00196">
    <property type="entry name" value="GerE"/>
    <property type="match status" value="1"/>
</dbReference>
<dbReference type="InterPro" id="IPR000792">
    <property type="entry name" value="Tscrpt_reg_LuxR_C"/>
</dbReference>
<evidence type="ECO:0000259" key="1">
    <source>
        <dbReference type="Pfam" id="PF00196"/>
    </source>
</evidence>
<dbReference type="InterPro" id="IPR036388">
    <property type="entry name" value="WH-like_DNA-bd_sf"/>
</dbReference>
<protein>
    <submittedName>
        <fullName evidence="2">DNA-binding NarL/FixJ family response regulator</fullName>
    </submittedName>
</protein>
<dbReference type="GO" id="GO:0006355">
    <property type="term" value="P:regulation of DNA-templated transcription"/>
    <property type="evidence" value="ECO:0007669"/>
    <property type="project" value="InterPro"/>
</dbReference>
<dbReference type="AlphaFoldDB" id="A0A840J6J3"/>
<dbReference type="Gene3D" id="1.10.10.10">
    <property type="entry name" value="Winged helix-like DNA-binding domain superfamily/Winged helix DNA-binding domain"/>
    <property type="match status" value="1"/>
</dbReference>
<dbReference type="SUPFAM" id="SSF46894">
    <property type="entry name" value="C-terminal effector domain of the bipartite response regulators"/>
    <property type="match status" value="1"/>
</dbReference>
<proteinExistence type="predicted"/>
<gene>
    <name evidence="2" type="ORF">BJY18_006502</name>
</gene>
<evidence type="ECO:0000313" key="3">
    <source>
        <dbReference type="Proteomes" id="UP000581769"/>
    </source>
</evidence>
<name>A0A840J6J3_9PSEU</name>
<reference evidence="2 3" key="1">
    <citation type="submission" date="2020-08" db="EMBL/GenBank/DDBJ databases">
        <title>Sequencing the genomes of 1000 actinobacteria strains.</title>
        <authorList>
            <person name="Klenk H.-P."/>
        </authorList>
    </citation>
    <scope>NUCLEOTIDE SEQUENCE [LARGE SCALE GENOMIC DNA]</scope>
    <source>
        <strain evidence="2 3">DSM 45859</strain>
    </source>
</reference>
<dbReference type="RefSeq" id="WP_184783618.1">
    <property type="nucleotide sequence ID" value="NZ_JACHMG010000001.1"/>
</dbReference>
<dbReference type="GO" id="GO:0003677">
    <property type="term" value="F:DNA binding"/>
    <property type="evidence" value="ECO:0007669"/>
    <property type="project" value="UniProtKB-KW"/>
</dbReference>
<dbReference type="EMBL" id="JACHMG010000001">
    <property type="protein sequence ID" value="MBB4689017.1"/>
    <property type="molecule type" value="Genomic_DNA"/>
</dbReference>
<organism evidence="2 3">
    <name type="scientific">Amycolatopsis jiangsuensis</name>
    <dbReference type="NCBI Taxonomy" id="1181879"/>
    <lineage>
        <taxon>Bacteria</taxon>
        <taxon>Bacillati</taxon>
        <taxon>Actinomycetota</taxon>
        <taxon>Actinomycetes</taxon>
        <taxon>Pseudonocardiales</taxon>
        <taxon>Pseudonocardiaceae</taxon>
        <taxon>Amycolatopsis</taxon>
    </lineage>
</organism>
<evidence type="ECO:0000313" key="2">
    <source>
        <dbReference type="EMBL" id="MBB4689017.1"/>
    </source>
</evidence>